<dbReference type="GO" id="GO:0005874">
    <property type="term" value="C:microtubule"/>
    <property type="evidence" value="ECO:0007669"/>
    <property type="project" value="UniProtKB-KW"/>
</dbReference>
<accession>A0A9W6W9I1</accession>
<protein>
    <recommendedName>
        <fullName evidence="3">Protein STU1</fullName>
    </recommendedName>
</protein>
<comment type="similarity">
    <text evidence="2">Belongs to the CLASP family.</text>
</comment>
<dbReference type="GO" id="GO:0005819">
    <property type="term" value="C:spindle"/>
    <property type="evidence" value="ECO:0007669"/>
    <property type="project" value="UniProtKB-SubCell"/>
</dbReference>
<evidence type="ECO:0000256" key="1">
    <source>
        <dbReference type="ARBA" id="ARBA00004186"/>
    </source>
</evidence>
<feature type="domain" description="CLASP N-terminal" evidence="7">
    <location>
        <begin position="40"/>
        <end position="115"/>
    </location>
</feature>
<evidence type="ECO:0000256" key="4">
    <source>
        <dbReference type="ARBA" id="ARBA00022618"/>
    </source>
</evidence>
<proteinExistence type="inferred from homology"/>
<evidence type="ECO:0000256" key="2">
    <source>
        <dbReference type="ARBA" id="ARBA00009549"/>
    </source>
</evidence>
<dbReference type="EMBL" id="BSXN01000781">
    <property type="protein sequence ID" value="GME69798.1"/>
    <property type="molecule type" value="Genomic_DNA"/>
</dbReference>
<evidence type="ECO:0000256" key="3">
    <source>
        <dbReference type="ARBA" id="ARBA00016012"/>
    </source>
</evidence>
<evidence type="ECO:0000256" key="5">
    <source>
        <dbReference type="ARBA" id="ARBA00022701"/>
    </source>
</evidence>
<sequence length="116" mass="13279">MMENSKPQESNQLMKLISNIPCYYTLDNINAIDVSNEFALEDTASGLLLQFEWKESEYNWREREKCIIELRGLIRGTAYKLHPTILANCIKISKEAIAKTCLSLRSTLSSNDCQLC</sequence>
<dbReference type="Proteomes" id="UP001165120">
    <property type="component" value="Unassembled WGS sequence"/>
</dbReference>
<evidence type="ECO:0000313" key="8">
    <source>
        <dbReference type="EMBL" id="GME69798.1"/>
    </source>
</evidence>
<name>A0A9W6W9I1_CANBO</name>
<reference evidence="8" key="1">
    <citation type="submission" date="2023-04" db="EMBL/GenBank/DDBJ databases">
        <title>Candida boidinii NBRC 10035.</title>
        <authorList>
            <person name="Ichikawa N."/>
            <person name="Sato H."/>
            <person name="Tonouchi N."/>
        </authorList>
    </citation>
    <scope>NUCLEOTIDE SEQUENCE</scope>
    <source>
        <strain evidence="8">NBRC 10035</strain>
    </source>
</reference>
<dbReference type="Gene3D" id="1.25.10.10">
    <property type="entry name" value="Leucine-rich Repeat Variant"/>
    <property type="match status" value="1"/>
</dbReference>
<keyword evidence="6" id="KW-0498">Mitosis</keyword>
<keyword evidence="9" id="KW-1185">Reference proteome</keyword>
<dbReference type="InterPro" id="IPR024395">
    <property type="entry name" value="CLASP_N_dom"/>
</dbReference>
<dbReference type="GO" id="GO:0051301">
    <property type="term" value="P:cell division"/>
    <property type="evidence" value="ECO:0007669"/>
    <property type="project" value="UniProtKB-KW"/>
</dbReference>
<evidence type="ECO:0000259" key="7">
    <source>
        <dbReference type="Pfam" id="PF12348"/>
    </source>
</evidence>
<dbReference type="Pfam" id="PF12348">
    <property type="entry name" value="CLASP_N"/>
    <property type="match status" value="1"/>
</dbReference>
<comment type="caution">
    <text evidence="8">The sequence shown here is derived from an EMBL/GenBank/DDBJ whole genome shotgun (WGS) entry which is preliminary data.</text>
</comment>
<keyword evidence="4" id="KW-0132">Cell division</keyword>
<comment type="subcellular location">
    <subcellularLocation>
        <location evidence="1">Cytoplasm</location>
        <location evidence="1">Cytoskeleton</location>
        <location evidence="1">Spindle</location>
    </subcellularLocation>
</comment>
<gene>
    <name evidence="8" type="ORF">Cboi02_000256300</name>
</gene>
<keyword evidence="6" id="KW-0131">Cell cycle</keyword>
<organism evidence="8 9">
    <name type="scientific">Candida boidinii</name>
    <name type="common">Yeast</name>
    <dbReference type="NCBI Taxonomy" id="5477"/>
    <lineage>
        <taxon>Eukaryota</taxon>
        <taxon>Fungi</taxon>
        <taxon>Dikarya</taxon>
        <taxon>Ascomycota</taxon>
        <taxon>Saccharomycotina</taxon>
        <taxon>Pichiomycetes</taxon>
        <taxon>Pichiales</taxon>
        <taxon>Pichiaceae</taxon>
        <taxon>Ogataea</taxon>
        <taxon>Ogataea/Candida clade</taxon>
    </lineage>
</organism>
<dbReference type="AlphaFoldDB" id="A0A9W6W9I1"/>
<keyword evidence="5" id="KW-0493">Microtubule</keyword>
<dbReference type="InterPro" id="IPR011989">
    <property type="entry name" value="ARM-like"/>
</dbReference>
<evidence type="ECO:0000256" key="6">
    <source>
        <dbReference type="ARBA" id="ARBA00022776"/>
    </source>
</evidence>
<evidence type="ECO:0000313" key="9">
    <source>
        <dbReference type="Proteomes" id="UP001165120"/>
    </source>
</evidence>